<evidence type="ECO:0000313" key="1">
    <source>
        <dbReference type="EMBL" id="MFC4257786.1"/>
    </source>
</evidence>
<accession>A0ABV8QEB1</accession>
<comment type="caution">
    <text evidence="1">The sequence shown here is derived from an EMBL/GenBank/DDBJ whole genome shotgun (WGS) entry which is preliminary data.</text>
</comment>
<protein>
    <submittedName>
        <fullName evidence="1">Uncharacterized protein</fullName>
    </submittedName>
</protein>
<keyword evidence="2" id="KW-1185">Reference proteome</keyword>
<sequence>MKKIIYGCVAVLVIAIALFMTFGPAFTFSSYTIDFSSGSPAEDALETFPIPQPYSRVGDIEVVGPEGTMPEIATLRFLVADEDELPEIKSHYQELCQRNDFQFPDERLQSMDPELLCVKQGKRRYSVIFSPSCSDSNCEVQLSVRVI</sequence>
<name>A0ABV8QEB1_9GAMM</name>
<dbReference type="RefSeq" id="WP_379885043.1">
    <property type="nucleotide sequence ID" value="NZ_JBHSDI010000001.1"/>
</dbReference>
<evidence type="ECO:0000313" key="2">
    <source>
        <dbReference type="Proteomes" id="UP001595798"/>
    </source>
</evidence>
<reference evidence="2" key="1">
    <citation type="journal article" date="2019" name="Int. J. Syst. Evol. Microbiol.">
        <title>The Global Catalogue of Microorganisms (GCM) 10K type strain sequencing project: providing services to taxonomists for standard genome sequencing and annotation.</title>
        <authorList>
            <consortium name="The Broad Institute Genomics Platform"/>
            <consortium name="The Broad Institute Genome Sequencing Center for Infectious Disease"/>
            <person name="Wu L."/>
            <person name="Ma J."/>
        </authorList>
    </citation>
    <scope>NUCLEOTIDE SEQUENCE [LARGE SCALE GENOMIC DNA]</scope>
    <source>
        <strain evidence="2">CECT 7297</strain>
    </source>
</reference>
<dbReference type="EMBL" id="JBHSDI010000001">
    <property type="protein sequence ID" value="MFC4257786.1"/>
    <property type="molecule type" value="Genomic_DNA"/>
</dbReference>
<proteinExistence type="predicted"/>
<gene>
    <name evidence="1" type="ORF">ACFOZ5_01935</name>
</gene>
<dbReference type="Proteomes" id="UP001595798">
    <property type="component" value="Unassembled WGS sequence"/>
</dbReference>
<organism evidence="1 2">
    <name type="scientific">Marinobacter lacisalsi</name>
    <dbReference type="NCBI Taxonomy" id="475979"/>
    <lineage>
        <taxon>Bacteria</taxon>
        <taxon>Pseudomonadati</taxon>
        <taxon>Pseudomonadota</taxon>
        <taxon>Gammaproteobacteria</taxon>
        <taxon>Pseudomonadales</taxon>
        <taxon>Marinobacteraceae</taxon>
        <taxon>Marinobacter</taxon>
    </lineage>
</organism>